<protein>
    <recommendedName>
        <fullName evidence="9">Beta-glucosidase</fullName>
    </recommendedName>
</protein>
<feature type="chain" id="PRO_5031159372" description="Beta-glucosidase" evidence="7">
    <location>
        <begin position="19"/>
        <end position="503"/>
    </location>
</feature>
<evidence type="ECO:0000256" key="6">
    <source>
        <dbReference type="RuleBase" id="RU003690"/>
    </source>
</evidence>
<dbReference type="InterPro" id="IPR033132">
    <property type="entry name" value="GH_1_N_CS"/>
</dbReference>
<dbReference type="PANTHER" id="PTHR10353:SF36">
    <property type="entry name" value="LP05116P"/>
    <property type="match status" value="1"/>
</dbReference>
<comment type="similarity">
    <text evidence="1 6">Belongs to the glycosyl hydrolase 1 family.</text>
</comment>
<dbReference type="EMBL" id="OE839626">
    <property type="protein sequence ID" value="CAD7587950.1"/>
    <property type="molecule type" value="Genomic_DNA"/>
</dbReference>
<dbReference type="Gene3D" id="3.20.20.80">
    <property type="entry name" value="Glycosidases"/>
    <property type="match status" value="1"/>
</dbReference>
<evidence type="ECO:0000256" key="5">
    <source>
        <dbReference type="ARBA" id="ARBA00023295"/>
    </source>
</evidence>
<proteinExistence type="inferred from homology"/>
<dbReference type="PRINTS" id="PR00131">
    <property type="entry name" value="GLHYDRLASE1"/>
</dbReference>
<keyword evidence="4" id="KW-0325">Glycoprotein</keyword>
<organism evidence="8">
    <name type="scientific">Timema genevievae</name>
    <name type="common">Walking stick</name>
    <dbReference type="NCBI Taxonomy" id="629358"/>
    <lineage>
        <taxon>Eukaryota</taxon>
        <taxon>Metazoa</taxon>
        <taxon>Ecdysozoa</taxon>
        <taxon>Arthropoda</taxon>
        <taxon>Hexapoda</taxon>
        <taxon>Insecta</taxon>
        <taxon>Pterygota</taxon>
        <taxon>Neoptera</taxon>
        <taxon>Polyneoptera</taxon>
        <taxon>Phasmatodea</taxon>
        <taxon>Timematodea</taxon>
        <taxon>Timematoidea</taxon>
        <taxon>Timematidae</taxon>
        <taxon>Timema</taxon>
    </lineage>
</organism>
<feature type="signal peptide" evidence="7">
    <location>
        <begin position="1"/>
        <end position="18"/>
    </location>
</feature>
<evidence type="ECO:0000256" key="7">
    <source>
        <dbReference type="SAM" id="SignalP"/>
    </source>
</evidence>
<gene>
    <name evidence="8" type="ORF">TGEB3V08_LOCUS2083</name>
</gene>
<dbReference type="FunFam" id="3.20.20.80:FF:000013">
    <property type="entry name" value="lactase-phlorizin hydrolase"/>
    <property type="match status" value="1"/>
</dbReference>
<evidence type="ECO:0000313" key="8">
    <source>
        <dbReference type="EMBL" id="CAD7587950.1"/>
    </source>
</evidence>
<dbReference type="GO" id="GO:0008422">
    <property type="term" value="F:beta-glucosidase activity"/>
    <property type="evidence" value="ECO:0007669"/>
    <property type="project" value="TreeGrafter"/>
</dbReference>
<dbReference type="PANTHER" id="PTHR10353">
    <property type="entry name" value="GLYCOSYL HYDROLASE"/>
    <property type="match status" value="1"/>
</dbReference>
<dbReference type="GO" id="GO:0005975">
    <property type="term" value="P:carbohydrate metabolic process"/>
    <property type="evidence" value="ECO:0007669"/>
    <property type="project" value="InterPro"/>
</dbReference>
<keyword evidence="3" id="KW-0378">Hydrolase</keyword>
<dbReference type="InterPro" id="IPR017853">
    <property type="entry name" value="GH"/>
</dbReference>
<reference evidence="8" key="1">
    <citation type="submission" date="2020-11" db="EMBL/GenBank/DDBJ databases">
        <authorList>
            <person name="Tran Van P."/>
        </authorList>
    </citation>
    <scope>NUCLEOTIDE SEQUENCE</scope>
</reference>
<dbReference type="InterPro" id="IPR001360">
    <property type="entry name" value="Glyco_hydro_1"/>
</dbReference>
<name>A0A7R9JRE5_TIMGE</name>
<dbReference type="SUPFAM" id="SSF51445">
    <property type="entry name" value="(Trans)glycosidases"/>
    <property type="match status" value="1"/>
</dbReference>
<dbReference type="Pfam" id="PF00232">
    <property type="entry name" value="Glyco_hydro_1"/>
    <property type="match status" value="1"/>
</dbReference>
<evidence type="ECO:0008006" key="9">
    <source>
        <dbReference type="Google" id="ProtNLM"/>
    </source>
</evidence>
<sequence>MIATGVVVCFALLGCVWGQAHNSFPEGFMFGAATAAYQVEGAWNTSAGSGSAGKGESIWDRFVHNVPDCIANHQTGDVAADSYHLYPQDIQALKDVGFGHYRFSISWPRVMPTGDVTDINQDGIDYYNKLIDALLADNITPMVTMYHWDLPQSLQDLGGWTNPIMVDYFEDYARVLYDNFGDRVKWWITFNEPLTFVAGYTSGGCTPPQVNAPDVGNYLVAHTVIKSHARAYHLYDDNYRDSQKGQVGITLNTGWFLAANGTEQELQLAEYTMQSTLGWFAHPIYSKEGDYPAILKETIANQSRAEGRYRSRLPEFDEYWINYIRGSADFLGLNHYGSTVLSAGDGGVQTLIDPSWPKSSATWLLYTPFGMRPLLNWMKQEYDNSTIIITENGWGDEGELNDTVRSNYYLSYLAGVVEAINLDNVNVIGHTSWSIIDNFEWASGFTIKFGLYSVDYDDASRPRTPKASAGVLADIISSNQIPEEIFEALHADPYYQMYYPLSD</sequence>
<keyword evidence="7" id="KW-0732">Signal</keyword>
<evidence type="ECO:0000256" key="3">
    <source>
        <dbReference type="ARBA" id="ARBA00022801"/>
    </source>
</evidence>
<evidence type="ECO:0000256" key="2">
    <source>
        <dbReference type="ARBA" id="ARBA00011738"/>
    </source>
</evidence>
<evidence type="ECO:0000256" key="1">
    <source>
        <dbReference type="ARBA" id="ARBA00010838"/>
    </source>
</evidence>
<dbReference type="PROSITE" id="PS00653">
    <property type="entry name" value="GLYCOSYL_HYDROL_F1_2"/>
    <property type="match status" value="1"/>
</dbReference>
<keyword evidence="5" id="KW-0326">Glycosidase</keyword>
<dbReference type="AlphaFoldDB" id="A0A7R9JRE5"/>
<evidence type="ECO:0000256" key="4">
    <source>
        <dbReference type="ARBA" id="ARBA00023180"/>
    </source>
</evidence>
<accession>A0A7R9JRE5</accession>
<comment type="subunit">
    <text evidence="2">Homodimer.</text>
</comment>